<dbReference type="SUPFAM" id="SSF82171">
    <property type="entry name" value="DPP6 N-terminal domain-like"/>
    <property type="match status" value="1"/>
</dbReference>
<dbReference type="InterPro" id="IPR011659">
    <property type="entry name" value="WD40"/>
</dbReference>
<dbReference type="PROSITE" id="PS51257">
    <property type="entry name" value="PROKAR_LIPOPROTEIN"/>
    <property type="match status" value="1"/>
</dbReference>
<dbReference type="Gene3D" id="2.130.10.10">
    <property type="entry name" value="YVTN repeat-like/Quinoprotein amine dehydrogenase"/>
    <property type="match status" value="1"/>
</dbReference>
<dbReference type="InterPro" id="IPR011042">
    <property type="entry name" value="6-blade_b-propeller_TolB-like"/>
</dbReference>
<proteinExistence type="inferred from homology"/>
<evidence type="ECO:0000313" key="2">
    <source>
        <dbReference type="EMBL" id="TMQ47755.1"/>
    </source>
</evidence>
<protein>
    <submittedName>
        <fullName evidence="2">Uncharacterized protein</fullName>
    </submittedName>
</protein>
<dbReference type="InterPro" id="IPR015943">
    <property type="entry name" value="WD40/YVTN_repeat-like_dom_sf"/>
</dbReference>
<name>A0A538S8Q9_UNCEI</name>
<dbReference type="Pfam" id="PF07676">
    <property type="entry name" value="PD40"/>
    <property type="match status" value="2"/>
</dbReference>
<dbReference type="Gene3D" id="2.120.10.30">
    <property type="entry name" value="TolB, C-terminal domain"/>
    <property type="match status" value="1"/>
</dbReference>
<reference evidence="2 3" key="1">
    <citation type="journal article" date="2019" name="Nat. Microbiol.">
        <title>Mediterranean grassland soil C-N compound turnover is dependent on rainfall and depth, and is mediated by genomically divergent microorganisms.</title>
        <authorList>
            <person name="Diamond S."/>
            <person name="Andeer P.F."/>
            <person name="Li Z."/>
            <person name="Crits-Christoph A."/>
            <person name="Burstein D."/>
            <person name="Anantharaman K."/>
            <person name="Lane K.R."/>
            <person name="Thomas B.C."/>
            <person name="Pan C."/>
            <person name="Northen T.R."/>
            <person name="Banfield J.F."/>
        </authorList>
    </citation>
    <scope>NUCLEOTIDE SEQUENCE [LARGE SCALE GENOMIC DNA]</scope>
    <source>
        <strain evidence="2">WS_1</strain>
    </source>
</reference>
<sequence length="394" mass="42669">MNRQRGLRVGILLLLILAGCSKGDKKLNVEGAYTPVITNISSDHQPPVRGIPNALTALVTNPRNYAVQYHWSTSAGTLADSTTATVHWTPPDSIGNYSVTSQIRNSSTNESDIWSLDAPLGSPTQVTSQFWQATAPAAQSDGSRIVFLGKSNRGPQKASLYWVPSTGGDTTSAGIVIPVGISTNTVLGPARFEPTGSFLAYSTDTIGLNLTRPKPWIRDLEVPAQPIPVLPGANTTSEQNAYLNPSWNPNGDSIVVESFANFGQLNQLRRGLFKFSASRTSPPNNPGPPFTVWLNDSGAGEPDWSPDRAHIAYSRRVPGRTDRDIWIINAYATNPSQAVRVTTGPADEFHPRFSSDGSKIFFLSNRTDAYGADGVFDTERRGVNIWSVSRFDLP</sequence>
<accession>A0A538S8Q9</accession>
<evidence type="ECO:0000313" key="3">
    <source>
        <dbReference type="Proteomes" id="UP000316292"/>
    </source>
</evidence>
<comment type="caution">
    <text evidence="2">The sequence shown here is derived from an EMBL/GenBank/DDBJ whole genome shotgun (WGS) entry which is preliminary data.</text>
</comment>
<comment type="similarity">
    <text evidence="1">Belongs to the TolB family.</text>
</comment>
<organism evidence="2 3">
    <name type="scientific">Eiseniibacteriota bacterium</name>
    <dbReference type="NCBI Taxonomy" id="2212470"/>
    <lineage>
        <taxon>Bacteria</taxon>
        <taxon>Candidatus Eiseniibacteriota</taxon>
    </lineage>
</organism>
<dbReference type="PANTHER" id="PTHR36842:SF1">
    <property type="entry name" value="PROTEIN TOLB"/>
    <property type="match status" value="1"/>
</dbReference>
<dbReference type="AlphaFoldDB" id="A0A538S8Q9"/>
<gene>
    <name evidence="2" type="ORF">E6K71_09105</name>
</gene>
<evidence type="ECO:0000256" key="1">
    <source>
        <dbReference type="ARBA" id="ARBA00009820"/>
    </source>
</evidence>
<dbReference type="Proteomes" id="UP000316292">
    <property type="component" value="Unassembled WGS sequence"/>
</dbReference>
<dbReference type="PANTHER" id="PTHR36842">
    <property type="entry name" value="PROTEIN TOLB HOMOLOG"/>
    <property type="match status" value="1"/>
</dbReference>
<dbReference type="EMBL" id="VBOR01000098">
    <property type="protein sequence ID" value="TMQ47755.1"/>
    <property type="molecule type" value="Genomic_DNA"/>
</dbReference>